<dbReference type="FunFam" id="1.25.10.10:FF:000057">
    <property type="entry name" value="Exportin-2 isoform 1"/>
    <property type="match status" value="1"/>
</dbReference>
<dbReference type="RefSeq" id="XP_503654.2">
    <property type="nucleotide sequence ID" value="XM_503654.3"/>
</dbReference>
<dbReference type="InterPro" id="IPR013713">
    <property type="entry name" value="XPO2_central"/>
</dbReference>
<evidence type="ECO:0000256" key="3">
    <source>
        <dbReference type="ARBA" id="ARBA00008669"/>
    </source>
</evidence>
<evidence type="ECO:0000256" key="6">
    <source>
        <dbReference type="ARBA" id="ARBA00022927"/>
    </source>
</evidence>
<dbReference type="PANTHER" id="PTHR10997">
    <property type="entry name" value="IMPORTIN-7, 8, 11"/>
    <property type="match status" value="1"/>
</dbReference>
<dbReference type="Proteomes" id="UP000182444">
    <property type="component" value="Chromosome 1E"/>
</dbReference>
<dbReference type="SMART" id="SM00913">
    <property type="entry name" value="IBN_N"/>
    <property type="match status" value="1"/>
</dbReference>
<comment type="similarity">
    <text evidence="3">Belongs to the XPO2/CSE1 family.</text>
</comment>
<dbReference type="VEuPathDB" id="FungiDB:YALI0_E07139g"/>
<keyword evidence="5" id="KW-0963">Cytoplasm</keyword>
<accession>A0A1D8NHG1</accession>
<dbReference type="InterPro" id="IPR011989">
    <property type="entry name" value="ARM-like"/>
</dbReference>
<dbReference type="GO" id="GO:0005829">
    <property type="term" value="C:cytosol"/>
    <property type="evidence" value="ECO:0007669"/>
    <property type="project" value="TreeGrafter"/>
</dbReference>
<keyword evidence="4" id="KW-0813">Transport</keyword>
<evidence type="ECO:0000256" key="4">
    <source>
        <dbReference type="ARBA" id="ARBA00022448"/>
    </source>
</evidence>
<comment type="subcellular location">
    <subcellularLocation>
        <location evidence="2">Cytoplasm</location>
    </subcellularLocation>
    <subcellularLocation>
        <location evidence="1">Nucleus</location>
    </subcellularLocation>
</comment>
<dbReference type="VEuPathDB" id="FungiDB:YALI1_E08472g"/>
<dbReference type="GO" id="GO:0005635">
    <property type="term" value="C:nuclear envelope"/>
    <property type="evidence" value="ECO:0007669"/>
    <property type="project" value="TreeGrafter"/>
</dbReference>
<organism evidence="9 10">
    <name type="scientific">Yarrowia lipolytica</name>
    <name type="common">Candida lipolytica</name>
    <dbReference type="NCBI Taxonomy" id="4952"/>
    <lineage>
        <taxon>Eukaryota</taxon>
        <taxon>Fungi</taxon>
        <taxon>Dikarya</taxon>
        <taxon>Ascomycota</taxon>
        <taxon>Saccharomycotina</taxon>
        <taxon>Dipodascomycetes</taxon>
        <taxon>Dipodascales</taxon>
        <taxon>Dipodascales incertae sedis</taxon>
        <taxon>Yarrowia</taxon>
    </lineage>
</organism>
<evidence type="ECO:0000256" key="7">
    <source>
        <dbReference type="ARBA" id="ARBA00023242"/>
    </source>
</evidence>
<evidence type="ECO:0000313" key="9">
    <source>
        <dbReference type="EMBL" id="AOW05067.1"/>
    </source>
</evidence>
<dbReference type="InterPro" id="IPR005043">
    <property type="entry name" value="XPO2_C"/>
</dbReference>
<keyword evidence="6" id="KW-0653">Protein transport</keyword>
<keyword evidence="7" id="KW-0539">Nucleus</keyword>
<dbReference type="PANTHER" id="PTHR10997:SF8">
    <property type="entry name" value="EXPORTIN-2"/>
    <property type="match status" value="1"/>
</dbReference>
<dbReference type="PROSITE" id="PS50166">
    <property type="entry name" value="IMPORTIN_B_NT"/>
    <property type="match status" value="1"/>
</dbReference>
<dbReference type="EMBL" id="CP017557">
    <property type="protein sequence ID" value="AOW05067.1"/>
    <property type="molecule type" value="Genomic_DNA"/>
</dbReference>
<dbReference type="Pfam" id="PF03378">
    <property type="entry name" value="CAS_CSE1"/>
    <property type="match status" value="1"/>
</dbReference>
<evidence type="ECO:0000259" key="8">
    <source>
        <dbReference type="PROSITE" id="PS50166"/>
    </source>
</evidence>
<dbReference type="Pfam" id="PF03810">
    <property type="entry name" value="IBN_N"/>
    <property type="match status" value="1"/>
</dbReference>
<dbReference type="GO" id="GO:0006611">
    <property type="term" value="P:protein export from nucleus"/>
    <property type="evidence" value="ECO:0007669"/>
    <property type="project" value="TreeGrafter"/>
</dbReference>
<feature type="domain" description="Importin N-terminal" evidence="8">
    <location>
        <begin position="43"/>
        <end position="116"/>
    </location>
</feature>
<evidence type="ECO:0000256" key="2">
    <source>
        <dbReference type="ARBA" id="ARBA00004496"/>
    </source>
</evidence>
<name>A0A1D8NHG1_YARLL</name>
<dbReference type="InterPro" id="IPR016024">
    <property type="entry name" value="ARM-type_fold"/>
</dbReference>
<dbReference type="Gene3D" id="1.25.10.10">
    <property type="entry name" value="Leucine-rich Repeat Variant"/>
    <property type="match status" value="1"/>
</dbReference>
<proteinExistence type="inferred from homology"/>
<reference evidence="9 10" key="1">
    <citation type="journal article" date="2016" name="PLoS ONE">
        <title>Sequence Assembly of Yarrowia lipolytica Strain W29/CLIB89 Shows Transposable Element Diversity.</title>
        <authorList>
            <person name="Magnan C."/>
            <person name="Yu J."/>
            <person name="Chang I."/>
            <person name="Jahn E."/>
            <person name="Kanomata Y."/>
            <person name="Wu J."/>
            <person name="Zeller M."/>
            <person name="Oakes M."/>
            <person name="Baldi P."/>
            <person name="Sandmeyer S."/>
        </authorList>
    </citation>
    <scope>NUCLEOTIDE SEQUENCE [LARGE SCALE GENOMIC DNA]</scope>
    <source>
        <strain evidence="10">CLIB89(W29)</strain>
    </source>
</reference>
<dbReference type="eggNOG" id="KOG1992">
    <property type="taxonomic scope" value="Eukaryota"/>
</dbReference>
<gene>
    <name evidence="9" type="ORF">YALI1_E08472g</name>
</gene>
<dbReference type="AlphaFoldDB" id="A0A1D8NHG1"/>
<dbReference type="SUPFAM" id="SSF48371">
    <property type="entry name" value="ARM repeat"/>
    <property type="match status" value="1"/>
</dbReference>
<evidence type="ECO:0000313" key="10">
    <source>
        <dbReference type="Proteomes" id="UP000182444"/>
    </source>
</evidence>
<evidence type="ECO:0000256" key="1">
    <source>
        <dbReference type="ARBA" id="ARBA00004123"/>
    </source>
</evidence>
<sequence>MNTAKCVFLRLPSPHHTTTPMTEFETVVALLKQSQLPQSARSAEQQLKELEDQADFPIVMLHVVAAQNLEESTRLAAALFFKNFLKRKWVNSDGQHLLQPSTVKTVKDEVVGLMISLPERLQIQLGESVSIIADSDFPHNWEDLVTSLVARLSPTDMVTNNGILTVAHSIFKKWRPLFSSDDLNREILLVLNQFTEPYKQLCEEVDRQIEANSNNKAQLDILFRVQFNIFKIFFDLNCQDIPAFFEDNLDYFMNLLKKYLCYTNPLLEDPDEDDEAGILEKVKASICDAIQLYSLRYEEFFGTYLNGFVETVWNLLTNTSTQPKYDILVSRALTFLTSVAKVPRHTNMFSSPEVLKQLIEKIVVPNMSLRESDEELFEDDPLEYIRRDLEGSDSDTRRRAATDFLRELNDKAESSVTKVALEYVEQFLNLYKQDPASNWKAKDTAIHLYSSIAAKGAVTSSGVTSINLTVDILSFFSENIAPDLMNDSANPILKVDAIKYIYTFRNQLSRDHLIQVFPVLMNHLLSTNYVVCTYSAVTVERLLAKNVFDKTEVAEIAQQLLPKLFELIAAGGTPEKISENEYLMKCIMRILLVAGSDVATGDAGKQLLQQLIGILQEICKNPSNPRFNHYTFESIGVLLKYTVPVVGFAAVQDIVSPTFLTILEQDIAEFSPYVFQLLALILELSPSIDSLPPAFQQLARTLVVAQLWESRGNVPALARLLKAIISKNGSIYEENLLALLGVFQKLISSRVNDEFGFDLLQAIMLHISPQVLQPHLKDIAVILLMRLQGSRTEKFVNRFAYFVVFLAATAPTPSFPITFIDQAEKGVFGTIWGQFLVNAVPNVQGPLQRKTAAIGCTKLLTGTPEFLGGEYSSLWPTTLEKLVQLLNSEISKSTEEVSPEVDLDSLSFGSSFNKLSTCTPKPTDPLPDIRDAKQFFVQQLQAANNQTNGQVNQLIGNSSEAVKTALRDFGYA</sequence>
<evidence type="ECO:0000256" key="5">
    <source>
        <dbReference type="ARBA" id="ARBA00022490"/>
    </source>
</evidence>
<dbReference type="InterPro" id="IPR001494">
    <property type="entry name" value="Importin-beta_N"/>
</dbReference>
<dbReference type="KEGG" id="yli:2912428"/>
<dbReference type="GO" id="GO:0006606">
    <property type="term" value="P:protein import into nucleus"/>
    <property type="evidence" value="ECO:0007669"/>
    <property type="project" value="TreeGrafter"/>
</dbReference>
<protein>
    <recommendedName>
        <fullName evidence="8">Importin N-terminal domain-containing protein</fullName>
    </recommendedName>
</protein>
<dbReference type="Pfam" id="PF08506">
    <property type="entry name" value="Cse1"/>
    <property type="match status" value="1"/>
</dbReference>
<dbReference type="GO" id="GO:0031267">
    <property type="term" value="F:small GTPase binding"/>
    <property type="evidence" value="ECO:0007669"/>
    <property type="project" value="InterPro"/>
</dbReference>
<dbReference type="GeneID" id="2912428"/>
<dbReference type="GO" id="GO:0005049">
    <property type="term" value="F:nuclear export signal receptor activity"/>
    <property type="evidence" value="ECO:0007669"/>
    <property type="project" value="TreeGrafter"/>
</dbReference>